<proteinExistence type="predicted"/>
<evidence type="ECO:0008006" key="3">
    <source>
        <dbReference type="Google" id="ProtNLM"/>
    </source>
</evidence>
<organism evidence="1 2">
    <name type="scientific">Pristionchus mayeri</name>
    <dbReference type="NCBI Taxonomy" id="1317129"/>
    <lineage>
        <taxon>Eukaryota</taxon>
        <taxon>Metazoa</taxon>
        <taxon>Ecdysozoa</taxon>
        <taxon>Nematoda</taxon>
        <taxon>Chromadorea</taxon>
        <taxon>Rhabditida</taxon>
        <taxon>Rhabditina</taxon>
        <taxon>Diplogasteromorpha</taxon>
        <taxon>Diplogasteroidea</taxon>
        <taxon>Neodiplogasteridae</taxon>
        <taxon>Pristionchus</taxon>
    </lineage>
</organism>
<dbReference type="PANTHER" id="PTHR45907">
    <property type="entry name" value="SERPENTINE RECEPTOR, CLASS J"/>
    <property type="match status" value="1"/>
</dbReference>
<accession>A0AAN5DGJ2</accession>
<name>A0AAN5DGJ2_9BILA</name>
<dbReference type="Pfam" id="PF10326">
    <property type="entry name" value="7TM_GPCR_Str"/>
    <property type="match status" value="1"/>
</dbReference>
<dbReference type="Proteomes" id="UP001328107">
    <property type="component" value="Unassembled WGS sequence"/>
</dbReference>
<dbReference type="EMBL" id="BTRK01000006">
    <property type="protein sequence ID" value="GMR62858.1"/>
    <property type="molecule type" value="Genomic_DNA"/>
</dbReference>
<dbReference type="PANTHER" id="PTHR45907:SF16">
    <property type="entry name" value="SERPENTINE RECEPTOR, CLASS J"/>
    <property type="match status" value="1"/>
</dbReference>
<keyword evidence="2" id="KW-1185">Reference proteome</keyword>
<dbReference type="InterPro" id="IPR019428">
    <property type="entry name" value="7TM_GPCR_serpentine_rcpt_Str"/>
</dbReference>
<dbReference type="AlphaFoldDB" id="A0AAN5DGJ2"/>
<protein>
    <recommendedName>
        <fullName evidence="3">G protein-coupled receptor</fullName>
    </recommendedName>
</protein>
<evidence type="ECO:0000313" key="1">
    <source>
        <dbReference type="EMBL" id="GMR62858.1"/>
    </source>
</evidence>
<dbReference type="InterPro" id="IPR019423">
    <property type="entry name" value="7TM_GPCR_serpentine_rcpt_Srj"/>
</dbReference>
<feature type="non-terminal residue" evidence="1">
    <location>
        <position position="72"/>
    </location>
</feature>
<evidence type="ECO:0000313" key="2">
    <source>
        <dbReference type="Proteomes" id="UP001328107"/>
    </source>
</evidence>
<comment type="caution">
    <text evidence="1">The sequence shown here is derived from an EMBL/GenBank/DDBJ whole genome shotgun (WGS) entry which is preliminary data.</text>
</comment>
<reference evidence="2" key="1">
    <citation type="submission" date="2022-10" db="EMBL/GenBank/DDBJ databases">
        <title>Genome assembly of Pristionchus species.</title>
        <authorList>
            <person name="Yoshida K."/>
            <person name="Sommer R.J."/>
        </authorList>
    </citation>
    <scope>NUCLEOTIDE SEQUENCE [LARGE SCALE GENOMIC DNA]</scope>
    <source>
        <strain evidence="2">RS5460</strain>
    </source>
</reference>
<sequence>INKTSCVAGVFTNIILLYCIRYHTQISLGAYKQLLTIFASYDLFLAILHEVVDPKVLIINGTFGVTSNAMVD</sequence>
<gene>
    <name evidence="1" type="ORF">PMAYCL1PPCAC_33053</name>
</gene>
<feature type="non-terminal residue" evidence="1">
    <location>
        <position position="1"/>
    </location>
</feature>